<feature type="domain" description="Acyl-CoA thioesterase-like N-terminal HotDog" evidence="2">
    <location>
        <begin position="93"/>
        <end position="162"/>
    </location>
</feature>
<dbReference type="Gene3D" id="2.40.160.210">
    <property type="entry name" value="Acyl-CoA thioesterase, double hotdog domain"/>
    <property type="match status" value="1"/>
</dbReference>
<feature type="domain" description="Acyl-CoA thioesterase-like C-terminal" evidence="3">
    <location>
        <begin position="212"/>
        <end position="312"/>
    </location>
</feature>
<evidence type="ECO:0000259" key="3">
    <source>
        <dbReference type="Pfam" id="PF20789"/>
    </source>
</evidence>
<evidence type="ECO:0000313" key="5">
    <source>
        <dbReference type="Proteomes" id="UP000604475"/>
    </source>
</evidence>
<gene>
    <name evidence="4" type="ORF">I7412_21275</name>
</gene>
<evidence type="ECO:0000313" key="4">
    <source>
        <dbReference type="EMBL" id="MBL7629654.1"/>
    </source>
</evidence>
<dbReference type="InterPro" id="IPR029069">
    <property type="entry name" value="HotDog_dom_sf"/>
</dbReference>
<dbReference type="Proteomes" id="UP000604475">
    <property type="component" value="Unassembled WGS sequence"/>
</dbReference>
<dbReference type="Pfam" id="PF13622">
    <property type="entry name" value="4HBT_3"/>
    <property type="match status" value="1"/>
</dbReference>
<dbReference type="InterPro" id="IPR049450">
    <property type="entry name" value="ACOT8-like_C"/>
</dbReference>
<proteinExistence type="predicted"/>
<reference evidence="4" key="1">
    <citation type="submission" date="2020-12" db="EMBL/GenBank/DDBJ databases">
        <title>Genomic characterization of non-nitrogen-fixing Frankia strains.</title>
        <authorList>
            <person name="Carlos-Shanley C."/>
            <person name="Guerra T."/>
            <person name="Hahn D."/>
        </authorList>
    </citation>
    <scope>NUCLEOTIDE SEQUENCE</scope>
    <source>
        <strain evidence="4">CN6</strain>
    </source>
</reference>
<comment type="caution">
    <text evidence="4">The sequence shown here is derived from an EMBL/GenBank/DDBJ whole genome shotgun (WGS) entry which is preliminary data.</text>
</comment>
<name>A0A937UNA0_9ACTN</name>
<protein>
    <submittedName>
        <fullName evidence="4">Thioesterase family protein</fullName>
    </submittedName>
</protein>
<dbReference type="SUPFAM" id="SSF54637">
    <property type="entry name" value="Thioesterase/thiol ester dehydrase-isomerase"/>
    <property type="match status" value="2"/>
</dbReference>
<evidence type="ECO:0000259" key="2">
    <source>
        <dbReference type="Pfam" id="PF13622"/>
    </source>
</evidence>
<feature type="region of interest" description="Disordered" evidence="1">
    <location>
        <begin position="1"/>
        <end position="49"/>
    </location>
</feature>
<dbReference type="AlphaFoldDB" id="A0A937UNA0"/>
<evidence type="ECO:0000256" key="1">
    <source>
        <dbReference type="SAM" id="MobiDB-lite"/>
    </source>
</evidence>
<dbReference type="EMBL" id="JAEACQ010000234">
    <property type="protein sequence ID" value="MBL7629654.1"/>
    <property type="molecule type" value="Genomic_DNA"/>
</dbReference>
<dbReference type="InterPro" id="IPR042171">
    <property type="entry name" value="Acyl-CoA_hotdog"/>
</dbReference>
<dbReference type="Pfam" id="PF20789">
    <property type="entry name" value="4HBT_3C"/>
    <property type="match status" value="1"/>
</dbReference>
<keyword evidence="5" id="KW-1185">Reference proteome</keyword>
<accession>A0A937UNA0</accession>
<sequence length="318" mass="33063">MLTSGPMSEVTVDPGRAEMAGRAEPAVTDPAPAGARLGGTEPDGTDQDEAGQRLADQRWLGLEVGDAEEAGPGPAVTRASVVMAERHLTQLQRMYGGTGLSLVGALVEAATGRSLRWATAQFVGSPRRGERLDLVAEVLAAGRRTSQVRVTGSVDGRVVLAGLGASGDVNPAIPDGTVPGMPVVPAPEECRPSVLPIPPGVAPGFFGMVEMREFSKGPRLRFWMRFPGRPATRPAILPMVADSVPTMVMAALGQRGSGSSLDNTIRVGSAPDSEWVLVDGTPEQASGGYGYGSVRLWSPDGSLAGVGSQTAALWFRRD</sequence>
<dbReference type="InterPro" id="IPR049449">
    <property type="entry name" value="TesB_ACOT8-like_N"/>
</dbReference>
<organism evidence="4 5">
    <name type="scientific">Frankia nepalensis</name>
    <dbReference type="NCBI Taxonomy" id="1836974"/>
    <lineage>
        <taxon>Bacteria</taxon>
        <taxon>Bacillati</taxon>
        <taxon>Actinomycetota</taxon>
        <taxon>Actinomycetes</taxon>
        <taxon>Frankiales</taxon>
        <taxon>Frankiaceae</taxon>
        <taxon>Frankia</taxon>
    </lineage>
</organism>